<dbReference type="PANTHER" id="PTHR11215:SF1">
    <property type="entry name" value="MYG1 EXONUCLEASE"/>
    <property type="match status" value="1"/>
</dbReference>
<dbReference type="GO" id="GO:0005737">
    <property type="term" value="C:cytoplasm"/>
    <property type="evidence" value="ECO:0007669"/>
    <property type="project" value="TreeGrafter"/>
</dbReference>
<dbReference type="AlphaFoldDB" id="A0A177EIU5"/>
<accession>A0A177EIU5</accession>
<dbReference type="GeneID" id="93646719"/>
<dbReference type="OrthoDB" id="10265310at2759"/>
<dbReference type="EMBL" id="LTDL01000014">
    <property type="protein sequence ID" value="OAG31894.1"/>
    <property type="molecule type" value="Genomic_DNA"/>
</dbReference>
<dbReference type="RefSeq" id="XP_067545495.1">
    <property type="nucleotide sequence ID" value="XM_067687787.1"/>
</dbReference>
<comment type="caution">
    <text evidence="2">The sequence shown here is derived from an EMBL/GenBank/DDBJ whole genome shotgun (WGS) entry which is preliminary data.</text>
</comment>
<evidence type="ECO:0000313" key="2">
    <source>
        <dbReference type="EMBL" id="OAG31894.1"/>
    </source>
</evidence>
<keyword evidence="3" id="KW-1185">Reference proteome</keyword>
<evidence type="ECO:0008006" key="4">
    <source>
        <dbReference type="Google" id="ProtNLM"/>
    </source>
</evidence>
<dbReference type="Pfam" id="PF03690">
    <property type="entry name" value="MYG1_exonuc"/>
    <property type="match status" value="1"/>
</dbReference>
<name>A0A177EIU5_9MICR</name>
<evidence type="ECO:0000313" key="3">
    <source>
        <dbReference type="Proteomes" id="UP000185944"/>
    </source>
</evidence>
<comment type="similarity">
    <text evidence="1">Belongs to the MYG1 family.</text>
</comment>
<dbReference type="InterPro" id="IPR003226">
    <property type="entry name" value="MYG1_exonuclease"/>
</dbReference>
<proteinExistence type="inferred from homology"/>
<gene>
    <name evidence="2" type="ORF">NEDG_00369</name>
</gene>
<dbReference type="VEuPathDB" id="MicrosporidiaDB:NEDG_00369"/>
<reference evidence="2 3" key="1">
    <citation type="submission" date="2016-02" db="EMBL/GenBank/DDBJ databases">
        <title>Discovery of a natural microsporidian pathogen with a broad tissue tropism in Caenorhabditis elegans.</title>
        <authorList>
            <person name="Luallen R.J."/>
            <person name="Reinke A.W."/>
            <person name="Tong L."/>
            <person name="Botts M.R."/>
            <person name="Felix M.-A."/>
            <person name="Troemel E.R."/>
        </authorList>
    </citation>
    <scope>NUCLEOTIDE SEQUENCE [LARGE SCALE GENOMIC DNA]</scope>
    <source>
        <strain evidence="2 3">JUm2807</strain>
    </source>
</reference>
<dbReference type="PANTHER" id="PTHR11215">
    <property type="entry name" value="METAL DEPENDENT HYDROLASE - RELATED"/>
    <property type="match status" value="1"/>
</dbReference>
<dbReference type="GO" id="GO:0005634">
    <property type="term" value="C:nucleus"/>
    <property type="evidence" value="ECO:0007669"/>
    <property type="project" value="TreeGrafter"/>
</dbReference>
<evidence type="ECO:0000256" key="1">
    <source>
        <dbReference type="ARBA" id="ARBA00010105"/>
    </source>
</evidence>
<sequence length="326" mass="36982">MEGAKLIVTHDNNFHMDDVIACFMLSTIYPKSTIIRTRDQATIDRGDYVVDVGGVYNPATHRYDHHQRECTETYNSAYTIKLSSAGMVFKHHAREFLAALGLQSRAKEHNSLLISRLYHEYFLAVDANDNGVDASDNPKYLERTLDDIVASLNPLSYPPGTSFEGQESARMERFTMAMEIMGADLVRFCEKLHKEIERCYSILITPFIEATSNYIVLQKSCRFSTMLQILNDLYNKQVYICIYPRASNAGVIYSILCIPKANLKYTPEAPLLEAWRGCREDKLHAYPGLEDALFVHASGFCGAAKTLSCAITMVEESIREYHRAKE</sequence>
<protein>
    <recommendedName>
        <fullName evidence="4">Metal-dependent protein hydrolase</fullName>
    </recommendedName>
</protein>
<dbReference type="Proteomes" id="UP000185944">
    <property type="component" value="Unassembled WGS sequence"/>
</dbReference>
<organism evidence="2 3">
    <name type="scientific">Nematocida displodere</name>
    <dbReference type="NCBI Taxonomy" id="1805483"/>
    <lineage>
        <taxon>Eukaryota</taxon>
        <taxon>Fungi</taxon>
        <taxon>Fungi incertae sedis</taxon>
        <taxon>Microsporidia</taxon>
        <taxon>Nematocida</taxon>
    </lineage>
</organism>